<dbReference type="EMBL" id="WWVX01000007">
    <property type="protein sequence ID" value="MZL70170.1"/>
    <property type="molecule type" value="Genomic_DNA"/>
</dbReference>
<dbReference type="EMBL" id="FQVY01000001">
    <property type="protein sequence ID" value="SHF64141.1"/>
    <property type="molecule type" value="Genomic_DNA"/>
</dbReference>
<dbReference type="InterPro" id="IPR011152">
    <property type="entry name" value="Pesterase_MJ0912"/>
</dbReference>
<keyword evidence="6" id="KW-1185">Reference proteome</keyword>
<reference evidence="4" key="2">
    <citation type="submission" date="2016-11" db="EMBL/GenBank/DDBJ databases">
        <authorList>
            <person name="Varghese N."/>
            <person name="Submissions S."/>
        </authorList>
    </citation>
    <scope>NUCLEOTIDE SEQUENCE</scope>
    <source>
        <strain evidence="4">DSM 4029</strain>
    </source>
</reference>
<dbReference type="InterPro" id="IPR050126">
    <property type="entry name" value="Ap4A_hydrolase"/>
</dbReference>
<sequence>MLRIGVFSDPHGNLPALKAALAYLEGAGCREFLCCGDLVGVGPWPQEVAALLQSREDIHCLAGNHDRYFDRCLAPPYPPRMEEGEAAHHRWVYSALTPASRGWLRDLPLSLTLRREEVCISALHYPLDAAGEFASPRPSPTAGDCRALFAHLPGQVVLCGHDHAGFAVADGARLYLDPGSLGCPHGLGGVARCGVLTLDRGRWRWQAVAPAYDLEEVQAAFARRRVPEGPALLRAFYGPAHPSP</sequence>
<evidence type="ECO:0000313" key="4">
    <source>
        <dbReference type="EMBL" id="SHF64141.1"/>
    </source>
</evidence>
<dbReference type="PANTHER" id="PTHR42850">
    <property type="entry name" value="METALLOPHOSPHOESTERASE"/>
    <property type="match status" value="1"/>
</dbReference>
<dbReference type="PANTHER" id="PTHR42850:SF2">
    <property type="entry name" value="BLL5683 PROTEIN"/>
    <property type="match status" value="1"/>
</dbReference>
<evidence type="ECO:0000256" key="1">
    <source>
        <dbReference type="ARBA" id="ARBA00008950"/>
    </source>
</evidence>
<gene>
    <name evidence="3" type="ORF">GT747_10435</name>
    <name evidence="4" type="ORF">SAMN05444424_0163</name>
</gene>
<feature type="domain" description="Calcineurin-like phosphoesterase" evidence="2">
    <location>
        <begin position="2"/>
        <end position="185"/>
    </location>
</feature>
<reference evidence="3 6" key="3">
    <citation type="journal article" date="2019" name="Nat. Med.">
        <title>A library of human gut bacterial isolates paired with longitudinal multiomics data enables mechanistic microbiome research.</title>
        <authorList>
            <person name="Poyet M."/>
            <person name="Groussin M."/>
            <person name="Gibbons S.M."/>
            <person name="Avila-Pacheco J."/>
            <person name="Jiang X."/>
            <person name="Kearney S.M."/>
            <person name="Perrotta A.R."/>
            <person name="Berdy B."/>
            <person name="Zhao S."/>
            <person name="Lieberman T.D."/>
            <person name="Swanson P.K."/>
            <person name="Smith M."/>
            <person name="Roesemann S."/>
            <person name="Alexander J.E."/>
            <person name="Rich S.A."/>
            <person name="Livny J."/>
            <person name="Vlamakis H."/>
            <person name="Clish C."/>
            <person name="Bullock K."/>
            <person name="Deik A."/>
            <person name="Scott J."/>
            <person name="Pierce K.A."/>
            <person name="Xavier R.J."/>
            <person name="Alm E.J."/>
        </authorList>
    </citation>
    <scope>NUCLEOTIDE SEQUENCE [LARGE SCALE GENOMIC DNA]</scope>
    <source>
        <strain evidence="3 6">BIOML-A2</strain>
    </source>
</reference>
<dbReference type="Pfam" id="PF12850">
    <property type="entry name" value="Metallophos_2"/>
    <property type="match status" value="1"/>
</dbReference>
<comment type="caution">
    <text evidence="4">The sequence shown here is derived from an EMBL/GenBank/DDBJ whole genome shotgun (WGS) entry which is preliminary data.</text>
</comment>
<evidence type="ECO:0000259" key="2">
    <source>
        <dbReference type="Pfam" id="PF12850"/>
    </source>
</evidence>
<evidence type="ECO:0000313" key="6">
    <source>
        <dbReference type="Proteomes" id="UP000474718"/>
    </source>
</evidence>
<dbReference type="GO" id="GO:0005737">
    <property type="term" value="C:cytoplasm"/>
    <property type="evidence" value="ECO:0007669"/>
    <property type="project" value="TreeGrafter"/>
</dbReference>
<dbReference type="Gene3D" id="3.60.21.10">
    <property type="match status" value="1"/>
</dbReference>
<reference evidence="5" key="1">
    <citation type="submission" date="2016-11" db="EMBL/GenBank/DDBJ databases">
        <authorList>
            <person name="Jaros S."/>
            <person name="Januszkiewicz K."/>
            <person name="Wedrychowicz H."/>
        </authorList>
    </citation>
    <scope>NUCLEOTIDE SEQUENCE [LARGE SCALE GENOMIC DNA]</scope>
    <source>
        <strain evidence="5">DSM 4029</strain>
    </source>
</reference>
<dbReference type="Proteomes" id="UP000474718">
    <property type="component" value="Unassembled WGS sequence"/>
</dbReference>
<dbReference type="PIRSF" id="PIRSF000883">
    <property type="entry name" value="Pesterase_MJ0912"/>
    <property type="match status" value="1"/>
</dbReference>
<comment type="similarity">
    <text evidence="1">Belongs to the metallophosphoesterase superfamily. YfcE family.</text>
</comment>
<dbReference type="GO" id="GO:0016791">
    <property type="term" value="F:phosphatase activity"/>
    <property type="evidence" value="ECO:0007669"/>
    <property type="project" value="TreeGrafter"/>
</dbReference>
<accession>A0AAQ1MB28</accession>
<evidence type="ECO:0000313" key="5">
    <source>
        <dbReference type="Proteomes" id="UP000184089"/>
    </source>
</evidence>
<protein>
    <submittedName>
        <fullName evidence="4">Predicted phosphodiesterase</fullName>
    </submittedName>
</protein>
<organism evidence="4 5">
    <name type="scientific">Bittarella massiliensis</name>
    <name type="common">ex Durand et al. 2017</name>
    <dbReference type="NCBI Taxonomy" id="1720313"/>
    <lineage>
        <taxon>Bacteria</taxon>
        <taxon>Bacillati</taxon>
        <taxon>Bacillota</taxon>
        <taxon>Clostridia</taxon>
        <taxon>Eubacteriales</taxon>
        <taxon>Oscillospiraceae</taxon>
        <taxon>Bittarella (ex Durand et al. 2017)</taxon>
    </lineage>
</organism>
<evidence type="ECO:0000313" key="3">
    <source>
        <dbReference type="EMBL" id="MZL70170.1"/>
    </source>
</evidence>
<dbReference type="RefSeq" id="WP_021658538.1">
    <property type="nucleotide sequence ID" value="NZ_FQVY01000001.1"/>
</dbReference>
<dbReference type="CDD" id="cd00838">
    <property type="entry name" value="MPP_superfamily"/>
    <property type="match status" value="1"/>
</dbReference>
<proteinExistence type="inferred from homology"/>
<dbReference type="InterPro" id="IPR029052">
    <property type="entry name" value="Metallo-depent_PP-like"/>
</dbReference>
<dbReference type="SUPFAM" id="SSF56300">
    <property type="entry name" value="Metallo-dependent phosphatases"/>
    <property type="match status" value="1"/>
</dbReference>
<name>A0AAQ1MB28_9FIRM</name>
<dbReference type="InterPro" id="IPR024654">
    <property type="entry name" value="Calcineurin-like_PHP_lpxH"/>
</dbReference>
<dbReference type="AlphaFoldDB" id="A0AAQ1MB28"/>
<dbReference type="Proteomes" id="UP000184089">
    <property type="component" value="Unassembled WGS sequence"/>
</dbReference>